<keyword evidence="2" id="KW-1185">Reference proteome</keyword>
<gene>
    <name evidence="1" type="ORF">M9Y10_013355</name>
</gene>
<comment type="caution">
    <text evidence="1">The sequence shown here is derived from an EMBL/GenBank/DDBJ whole genome shotgun (WGS) entry which is preliminary data.</text>
</comment>
<organism evidence="1 2">
    <name type="scientific">Tritrichomonas musculus</name>
    <dbReference type="NCBI Taxonomy" id="1915356"/>
    <lineage>
        <taxon>Eukaryota</taxon>
        <taxon>Metamonada</taxon>
        <taxon>Parabasalia</taxon>
        <taxon>Tritrichomonadida</taxon>
        <taxon>Tritrichomonadidae</taxon>
        <taxon>Tritrichomonas</taxon>
    </lineage>
</organism>
<accession>A0ABR2I6W6</accession>
<protein>
    <submittedName>
        <fullName evidence="1">Uncharacterized protein</fullName>
    </submittedName>
</protein>
<reference evidence="1 2" key="1">
    <citation type="submission" date="2024-04" db="EMBL/GenBank/DDBJ databases">
        <title>Tritrichomonas musculus Genome.</title>
        <authorList>
            <person name="Alves-Ferreira E."/>
            <person name="Grigg M."/>
            <person name="Lorenzi H."/>
            <person name="Galac M."/>
        </authorList>
    </citation>
    <scope>NUCLEOTIDE SEQUENCE [LARGE SCALE GENOMIC DNA]</scope>
    <source>
        <strain evidence="1 2">EAF2021</strain>
    </source>
</reference>
<evidence type="ECO:0000313" key="1">
    <source>
        <dbReference type="EMBL" id="KAK8858254.1"/>
    </source>
</evidence>
<dbReference type="Proteomes" id="UP001470230">
    <property type="component" value="Unassembled WGS sequence"/>
</dbReference>
<dbReference type="EMBL" id="JAPFFF010000019">
    <property type="protein sequence ID" value="KAK8858254.1"/>
    <property type="molecule type" value="Genomic_DNA"/>
</dbReference>
<proteinExistence type="predicted"/>
<name>A0ABR2I6W6_9EUKA</name>
<evidence type="ECO:0000313" key="2">
    <source>
        <dbReference type="Proteomes" id="UP001470230"/>
    </source>
</evidence>
<sequence length="531" mass="60913">MGSNPSIAQAEQRFLDAVQELKSGKEESIDRVLLRAYYIPDFTPFFSYYEVQQLYNKYPTQIKALTIKSIEYLVSQKDPKMVQSCICLLSRIIPSLALSVDGSGKLDWLFVGENSAIVNLFTKLKSILFAPLILNQEEAEDPLLWFWGTQLRFKVETSRTEALFLLFFGHDGTFFFPNNPEIQKQNEELACVDSNISKYLINSIAEGVWWHNVHFLTMALPYSSIAMIKDKNFRDSLKDSNLMERLVDLTYVLVDDYNVYVHYTYSLTNIEIDLMILCFICLLVEPKIDFNVQKMAISSIRFLQLANESETKVIGANHRLALSILTLVSSTKVNAKKLEEQMLAPLLGTEYKFKTDSISLAILEALTNTVMLVTPESSSILSLVISVIHNISPFIIDYDYAPSLFSKLFEASLDKLKDKTKFFDGLVVSVERYVNGNFKDEGDKNGQLRRNELNKLISNLDAFNNSENANMKQKIIGAIQSGKDQNDYPLVIDQIDSHLTWCQQIVFELFEKRNRFSLERIRKKQIKQKKK</sequence>